<dbReference type="RefSeq" id="WP_114568333.1">
    <property type="nucleotide sequence ID" value="NZ_CABMMS010000002.1"/>
</dbReference>
<dbReference type="OrthoDB" id="9802489at2"/>
<proteinExistence type="predicted"/>
<dbReference type="AlphaFoldDB" id="A0A369M6R2"/>
<dbReference type="InterPro" id="IPR003779">
    <property type="entry name" value="CMD-like"/>
</dbReference>
<dbReference type="InterPro" id="IPR052512">
    <property type="entry name" value="4CMD/NDH-1_regulator"/>
</dbReference>
<organism evidence="2 3">
    <name type="scientific">Gordonibacter pamelaeae</name>
    <dbReference type="NCBI Taxonomy" id="471189"/>
    <lineage>
        <taxon>Bacteria</taxon>
        <taxon>Bacillati</taxon>
        <taxon>Actinomycetota</taxon>
        <taxon>Coriobacteriia</taxon>
        <taxon>Eggerthellales</taxon>
        <taxon>Eggerthellaceae</taxon>
        <taxon>Gordonibacter</taxon>
    </lineage>
</organism>
<accession>A0A369M6R2</accession>
<dbReference type="InterPro" id="IPR029032">
    <property type="entry name" value="AhpD-like"/>
</dbReference>
<reference evidence="2 3" key="1">
    <citation type="journal article" date="2018" name="Elife">
        <title>Discovery and characterization of a prevalent human gut bacterial enzyme sufficient for the inactivation of a family of plant toxins.</title>
        <authorList>
            <person name="Koppel N."/>
            <person name="Bisanz J.E."/>
            <person name="Pandelia M.E."/>
            <person name="Turnbaugh P.J."/>
            <person name="Balskus E.P."/>
        </authorList>
    </citation>
    <scope>NUCLEOTIDE SEQUENCE [LARGE SCALE GENOMIC DNA]</scope>
    <source>
        <strain evidence="2 3">3C</strain>
    </source>
</reference>
<dbReference type="SUPFAM" id="SSF69118">
    <property type="entry name" value="AhpD-like"/>
    <property type="match status" value="1"/>
</dbReference>
<dbReference type="PANTHER" id="PTHR33570:SF2">
    <property type="entry name" value="CARBOXYMUCONOLACTONE DECARBOXYLASE-LIKE DOMAIN-CONTAINING PROTEIN"/>
    <property type="match status" value="1"/>
</dbReference>
<comment type="caution">
    <text evidence="2">The sequence shown here is derived from an EMBL/GenBank/DDBJ whole genome shotgun (WGS) entry which is preliminary data.</text>
</comment>
<sequence length="265" mass="28326">MTPRITEAARAYREKLYPGSAATLYETDPEFVELFANFAFDEVVNAEGAGGDLDDRTRFLAILSALIGCQGVEAFKALAPAALEVGVTPVELKELVYQSMAYVGFGRMLPFLLAANEVLCERGESLPLPPQGTTTRESRRAAGNELQVELFGEGLRSAWERGPEDRRPVSAWLAGNCFGDWYTRGGLGLAERELATLVLLAAQGGCEPQLAAHALANLRAGNGRELLAGAVSQCVPYIGYPRVLNALACIDEAAERFAAEGEAGA</sequence>
<gene>
    <name evidence="2" type="ORF">C1877_02940</name>
</gene>
<feature type="domain" description="Carboxymuconolactone decarboxylase-like" evidence="1">
    <location>
        <begin position="29"/>
        <end position="116"/>
    </location>
</feature>
<dbReference type="GO" id="GO:0051920">
    <property type="term" value="F:peroxiredoxin activity"/>
    <property type="evidence" value="ECO:0007669"/>
    <property type="project" value="InterPro"/>
</dbReference>
<evidence type="ECO:0000259" key="1">
    <source>
        <dbReference type="Pfam" id="PF02627"/>
    </source>
</evidence>
<dbReference type="Proteomes" id="UP000254000">
    <property type="component" value="Unassembled WGS sequence"/>
</dbReference>
<dbReference type="Gene3D" id="1.20.1290.10">
    <property type="entry name" value="AhpD-like"/>
    <property type="match status" value="1"/>
</dbReference>
<evidence type="ECO:0000313" key="3">
    <source>
        <dbReference type="Proteomes" id="UP000254000"/>
    </source>
</evidence>
<dbReference type="GeneID" id="78358672"/>
<dbReference type="Pfam" id="PF02627">
    <property type="entry name" value="CMD"/>
    <property type="match status" value="2"/>
</dbReference>
<evidence type="ECO:0000313" key="2">
    <source>
        <dbReference type="EMBL" id="RDB66175.1"/>
    </source>
</evidence>
<dbReference type="EMBL" id="PPTS01000002">
    <property type="protein sequence ID" value="RDB66175.1"/>
    <property type="molecule type" value="Genomic_DNA"/>
</dbReference>
<keyword evidence="3" id="KW-1185">Reference proteome</keyword>
<name>A0A369M6R2_9ACTN</name>
<dbReference type="PANTHER" id="PTHR33570">
    <property type="entry name" value="4-CARBOXYMUCONOLACTONE DECARBOXYLASE FAMILY PROTEIN"/>
    <property type="match status" value="1"/>
</dbReference>
<protein>
    <submittedName>
        <fullName evidence="2">Carboxymuconolactone decarboxylase</fullName>
    </submittedName>
</protein>
<feature type="domain" description="Carboxymuconolactone decarboxylase-like" evidence="1">
    <location>
        <begin position="171"/>
        <end position="251"/>
    </location>
</feature>